<proteinExistence type="predicted"/>
<organism evidence="2 3">
    <name type="scientific">Synaphobranchus kaupii</name>
    <name type="common">Kaup's arrowtooth eel</name>
    <dbReference type="NCBI Taxonomy" id="118154"/>
    <lineage>
        <taxon>Eukaryota</taxon>
        <taxon>Metazoa</taxon>
        <taxon>Chordata</taxon>
        <taxon>Craniata</taxon>
        <taxon>Vertebrata</taxon>
        <taxon>Euteleostomi</taxon>
        <taxon>Actinopterygii</taxon>
        <taxon>Neopterygii</taxon>
        <taxon>Teleostei</taxon>
        <taxon>Anguilliformes</taxon>
        <taxon>Synaphobranchidae</taxon>
        <taxon>Synaphobranchus</taxon>
    </lineage>
</organism>
<feature type="compositionally biased region" description="Basic and acidic residues" evidence="1">
    <location>
        <begin position="59"/>
        <end position="70"/>
    </location>
</feature>
<name>A0A9Q1IAZ4_SYNKA</name>
<protein>
    <submittedName>
        <fullName evidence="2">Uncharacterized protein</fullName>
    </submittedName>
</protein>
<gene>
    <name evidence="2" type="ORF">SKAU_G00419100</name>
</gene>
<evidence type="ECO:0000313" key="3">
    <source>
        <dbReference type="Proteomes" id="UP001152622"/>
    </source>
</evidence>
<evidence type="ECO:0000256" key="1">
    <source>
        <dbReference type="SAM" id="MobiDB-lite"/>
    </source>
</evidence>
<evidence type="ECO:0000313" key="2">
    <source>
        <dbReference type="EMBL" id="KAJ8333014.1"/>
    </source>
</evidence>
<accession>A0A9Q1IAZ4</accession>
<comment type="caution">
    <text evidence="2">The sequence shown here is derived from an EMBL/GenBank/DDBJ whole genome shotgun (WGS) entry which is preliminary data.</text>
</comment>
<dbReference type="EMBL" id="JAINUF010000024">
    <property type="protein sequence ID" value="KAJ8333014.1"/>
    <property type="molecule type" value="Genomic_DNA"/>
</dbReference>
<keyword evidence="3" id="KW-1185">Reference proteome</keyword>
<feature type="region of interest" description="Disordered" evidence="1">
    <location>
        <begin position="41"/>
        <end position="70"/>
    </location>
</feature>
<sequence>MPSFLPDENRDGTVAFRIPLAPREFIRQRADVIQPRPALMYGLKSGRKDQGNYGKSGSKGKEKRLGSESRDCTLILRPGPARPWGYLSPVFRNAPTVDHRSLGRKPLFRVPIFPAKVRSDYPGSAQLVRN</sequence>
<dbReference type="Proteomes" id="UP001152622">
    <property type="component" value="Chromosome 24"/>
</dbReference>
<dbReference type="AlphaFoldDB" id="A0A9Q1IAZ4"/>
<reference evidence="2" key="1">
    <citation type="journal article" date="2023" name="Science">
        <title>Genome structures resolve the early diversification of teleost fishes.</title>
        <authorList>
            <person name="Parey E."/>
            <person name="Louis A."/>
            <person name="Montfort J."/>
            <person name="Bouchez O."/>
            <person name="Roques C."/>
            <person name="Iampietro C."/>
            <person name="Lluch J."/>
            <person name="Castinel A."/>
            <person name="Donnadieu C."/>
            <person name="Desvignes T."/>
            <person name="Floi Bucao C."/>
            <person name="Jouanno E."/>
            <person name="Wen M."/>
            <person name="Mejri S."/>
            <person name="Dirks R."/>
            <person name="Jansen H."/>
            <person name="Henkel C."/>
            <person name="Chen W.J."/>
            <person name="Zahm M."/>
            <person name="Cabau C."/>
            <person name="Klopp C."/>
            <person name="Thompson A.W."/>
            <person name="Robinson-Rechavi M."/>
            <person name="Braasch I."/>
            <person name="Lecointre G."/>
            <person name="Bobe J."/>
            <person name="Postlethwait J.H."/>
            <person name="Berthelot C."/>
            <person name="Roest Crollius H."/>
            <person name="Guiguen Y."/>
        </authorList>
    </citation>
    <scope>NUCLEOTIDE SEQUENCE</scope>
    <source>
        <strain evidence="2">WJC10195</strain>
    </source>
</reference>